<dbReference type="Gene3D" id="2.60.310.20">
    <property type="match status" value="1"/>
</dbReference>
<gene>
    <name evidence="14" type="ORF">CDD82_348</name>
</gene>
<evidence type="ECO:0000259" key="12">
    <source>
        <dbReference type="PROSITE" id="PS00497"/>
    </source>
</evidence>
<evidence type="ECO:0000256" key="8">
    <source>
        <dbReference type="ARBA" id="ARBA00023101"/>
    </source>
</evidence>
<dbReference type="OrthoDB" id="6132182at2759"/>
<evidence type="ECO:0000313" key="14">
    <source>
        <dbReference type="EMBL" id="PHH68686.1"/>
    </source>
</evidence>
<dbReference type="Gene3D" id="1.10.1280.10">
    <property type="entry name" value="Di-copper center containing domain from catechol oxidase"/>
    <property type="match status" value="1"/>
</dbReference>
<keyword evidence="5" id="KW-0560">Oxidoreductase</keyword>
<dbReference type="PRINTS" id="PR00092">
    <property type="entry name" value="TYROSINASE"/>
</dbReference>
<keyword evidence="11" id="KW-0732">Signal</keyword>
<comment type="similarity">
    <text evidence="2">Belongs to the tyrosinase family.</text>
</comment>
<comment type="catalytic activity">
    <reaction evidence="10">
        <text>L-tyrosine + O2 = L-dopaquinone + H2O</text>
        <dbReference type="Rhea" id="RHEA:18117"/>
        <dbReference type="ChEBI" id="CHEBI:15377"/>
        <dbReference type="ChEBI" id="CHEBI:15379"/>
        <dbReference type="ChEBI" id="CHEBI:57924"/>
        <dbReference type="ChEBI" id="CHEBI:58315"/>
        <dbReference type="EC" id="1.14.18.1"/>
    </reaction>
</comment>
<keyword evidence="6" id="KW-0186">Copper</keyword>
<accession>A0A2C5YLV5</accession>
<dbReference type="GO" id="GO:0004503">
    <property type="term" value="F:tyrosinase activity"/>
    <property type="evidence" value="ECO:0007669"/>
    <property type="project" value="UniProtKB-EC"/>
</dbReference>
<feature type="chain" id="PRO_5012835510" description="tyrosinase" evidence="11">
    <location>
        <begin position="25"/>
        <end position="629"/>
    </location>
</feature>
<feature type="domain" description="Tyrosinase copper-binding" evidence="12">
    <location>
        <begin position="127"/>
        <end position="144"/>
    </location>
</feature>
<evidence type="ECO:0000256" key="5">
    <source>
        <dbReference type="ARBA" id="ARBA00023002"/>
    </source>
</evidence>
<keyword evidence="8" id="KW-0470">Melanin biosynthesis</keyword>
<dbReference type="EMBL" id="NJEU01001078">
    <property type="protein sequence ID" value="PHH68686.1"/>
    <property type="molecule type" value="Genomic_DNA"/>
</dbReference>
<keyword evidence="4" id="KW-0479">Metal-binding</keyword>
<evidence type="ECO:0000256" key="1">
    <source>
        <dbReference type="ARBA" id="ARBA00001973"/>
    </source>
</evidence>
<reference evidence="14 15" key="1">
    <citation type="submission" date="2017-06" db="EMBL/GenBank/DDBJ databases">
        <title>Ant-infecting Ophiocordyceps genomes reveal a high diversity of potential behavioral manipulation genes and a possible major role for enterotoxins.</title>
        <authorList>
            <person name="De Bekker C."/>
            <person name="Evans H.C."/>
            <person name="Brachmann A."/>
            <person name="Hughes D.P."/>
        </authorList>
    </citation>
    <scope>NUCLEOTIDE SEQUENCE [LARGE SCALE GENOMIC DNA]</scope>
    <source>
        <strain evidence="14 15">1348a</strain>
    </source>
</reference>
<dbReference type="InterPro" id="IPR008922">
    <property type="entry name" value="Di-copper_centre_dom_sf"/>
</dbReference>
<proteinExistence type="inferred from homology"/>
<comment type="catalytic activity">
    <reaction evidence="9">
        <text>2 L-dopa + O2 = 2 L-dopaquinone + 2 H2O</text>
        <dbReference type="Rhea" id="RHEA:34287"/>
        <dbReference type="ChEBI" id="CHEBI:15377"/>
        <dbReference type="ChEBI" id="CHEBI:15379"/>
        <dbReference type="ChEBI" id="CHEBI:57504"/>
        <dbReference type="ChEBI" id="CHEBI:57924"/>
        <dbReference type="EC" id="1.14.18.1"/>
    </reaction>
</comment>
<dbReference type="Pfam" id="PF18132">
    <property type="entry name" value="Tyrosinase_C"/>
    <property type="match status" value="1"/>
</dbReference>
<evidence type="ECO:0000256" key="9">
    <source>
        <dbReference type="ARBA" id="ARBA00048233"/>
    </source>
</evidence>
<dbReference type="PANTHER" id="PTHR11474:SF76">
    <property type="entry name" value="SHKT DOMAIN-CONTAINING PROTEIN"/>
    <property type="match status" value="1"/>
</dbReference>
<dbReference type="InterPro" id="IPR050316">
    <property type="entry name" value="Tyrosinase/Hemocyanin"/>
</dbReference>
<evidence type="ECO:0000256" key="6">
    <source>
        <dbReference type="ARBA" id="ARBA00023008"/>
    </source>
</evidence>
<dbReference type="Proteomes" id="UP000224854">
    <property type="component" value="Unassembled WGS sequence"/>
</dbReference>
<dbReference type="Pfam" id="PF00264">
    <property type="entry name" value="Tyrosinase"/>
    <property type="match status" value="1"/>
</dbReference>
<comment type="cofactor">
    <cofactor evidence="1">
        <name>Cu(2+)</name>
        <dbReference type="ChEBI" id="CHEBI:29036"/>
    </cofactor>
</comment>
<evidence type="ECO:0000256" key="3">
    <source>
        <dbReference type="ARBA" id="ARBA00011906"/>
    </source>
</evidence>
<dbReference type="GO" id="GO:0046872">
    <property type="term" value="F:metal ion binding"/>
    <property type="evidence" value="ECO:0007669"/>
    <property type="project" value="UniProtKB-KW"/>
</dbReference>
<dbReference type="EC" id="1.14.18.1" evidence="3"/>
<name>A0A2C5YLV5_9HYPO</name>
<evidence type="ECO:0000256" key="7">
    <source>
        <dbReference type="ARBA" id="ARBA00023033"/>
    </source>
</evidence>
<dbReference type="SUPFAM" id="SSF48056">
    <property type="entry name" value="Di-copper centre-containing domain"/>
    <property type="match status" value="1"/>
</dbReference>
<comment type="caution">
    <text evidence="14">The sequence shown here is derived from an EMBL/GenBank/DDBJ whole genome shotgun (WGS) entry which is preliminary data.</text>
</comment>
<evidence type="ECO:0000256" key="4">
    <source>
        <dbReference type="ARBA" id="ARBA00022723"/>
    </source>
</evidence>
<feature type="domain" description="Tyrosinase copper-binding" evidence="13">
    <location>
        <begin position="331"/>
        <end position="342"/>
    </location>
</feature>
<keyword evidence="15" id="KW-1185">Reference proteome</keyword>
<dbReference type="InterPro" id="IPR002227">
    <property type="entry name" value="Tyrosinase_Cu-bd"/>
</dbReference>
<dbReference type="PROSITE" id="PS00498">
    <property type="entry name" value="TYROSINASE_2"/>
    <property type="match status" value="1"/>
</dbReference>
<evidence type="ECO:0000256" key="10">
    <source>
        <dbReference type="ARBA" id="ARBA00048881"/>
    </source>
</evidence>
<keyword evidence="7" id="KW-0503">Monooxygenase</keyword>
<evidence type="ECO:0000256" key="11">
    <source>
        <dbReference type="SAM" id="SignalP"/>
    </source>
</evidence>
<organism evidence="14 15">
    <name type="scientific">Ophiocordyceps australis</name>
    <dbReference type="NCBI Taxonomy" id="1399860"/>
    <lineage>
        <taxon>Eukaryota</taxon>
        <taxon>Fungi</taxon>
        <taxon>Dikarya</taxon>
        <taxon>Ascomycota</taxon>
        <taxon>Pezizomycotina</taxon>
        <taxon>Sordariomycetes</taxon>
        <taxon>Hypocreomycetidae</taxon>
        <taxon>Hypocreales</taxon>
        <taxon>Ophiocordycipitaceae</taxon>
        <taxon>Ophiocordyceps</taxon>
    </lineage>
</organism>
<evidence type="ECO:0000313" key="15">
    <source>
        <dbReference type="Proteomes" id="UP000224854"/>
    </source>
</evidence>
<evidence type="ECO:0000256" key="2">
    <source>
        <dbReference type="ARBA" id="ARBA00009928"/>
    </source>
</evidence>
<evidence type="ECO:0000259" key="13">
    <source>
        <dbReference type="PROSITE" id="PS00498"/>
    </source>
</evidence>
<feature type="signal peptide" evidence="11">
    <location>
        <begin position="1"/>
        <end position="24"/>
    </location>
</feature>
<dbReference type="PROSITE" id="PS00497">
    <property type="entry name" value="TYROSINASE_1"/>
    <property type="match status" value="1"/>
</dbReference>
<sequence>MLNRIASFVLFGCAFHLVVTFAHAQGYDFGPDISRLNRRQYATSRVIVGKLPLSNNGTIPLRVEIRQLRADQLKWDLFILALSMFQSMDQDDTLSWYQIAGIHGVPFQPWNGVEAVAGANRSGYCTHNSVLFPMWHRPYMALFEQRLFDMANTIAGMFGNETQRRQYQHAASDFRVPYWDWSRSAPKGQTHFPDVFWNAVIEQNGPNGVQKIRNPLYSYQFHPLDQEALIWKPLKQWNETKRAPHTEISKIAPPSDNDKVNAALLSKLPEIQQRLYILFSNYHDFNSFSNKAWAASQGLKTLDSIESVHDVIHLYGGSKGHLTYVPLSSFDPLFWLHHTMTDRLIAMWQILNPTAWVTPMTAGETSYTAVNGTLQTSDTPLTPFFASDDGIFWTSNSARSTEAFGYTYPETDPSLGSLEDIRKSLVQLISDWYGPASPVGLLKQGQGSGQNDGLIAPSLSHVSDMKLSTANGHGSHGSKGGMYTEWIANVQVNSGALDGSYGVHLFVGEPPADEADWLTASNLLGSVAIFSMRHMEGSSSKISGAVPLTLALMKLAAAEELGDLSPATVTPFLGGSLQVRVLAGDEKQVDPADIEGLHVEIRSARVMVPDGKAELPVWGPSVLRLEPLV</sequence>
<dbReference type="GO" id="GO:0042438">
    <property type="term" value="P:melanin biosynthetic process"/>
    <property type="evidence" value="ECO:0007669"/>
    <property type="project" value="UniProtKB-KW"/>
</dbReference>
<dbReference type="AlphaFoldDB" id="A0A2C5YLV5"/>
<protein>
    <recommendedName>
        <fullName evidence="3">tyrosinase</fullName>
        <ecNumber evidence="3">1.14.18.1</ecNumber>
    </recommendedName>
</protein>
<dbReference type="PANTHER" id="PTHR11474">
    <property type="entry name" value="TYROSINASE FAMILY MEMBER"/>
    <property type="match status" value="1"/>
</dbReference>
<dbReference type="InterPro" id="IPR041640">
    <property type="entry name" value="Tyrosinase_C"/>
</dbReference>